<protein>
    <recommendedName>
        <fullName evidence="8">Rhodopsin domain-containing protein</fullName>
    </recommendedName>
</protein>
<proteinExistence type="inferred from homology"/>
<dbReference type="HOGENOM" id="CLU_028200_3_7_1"/>
<reference evidence="10" key="1">
    <citation type="journal article" date="2014" name="BMC Genomics">
        <title>Genome characteristics reveal the impact of lichenization on lichen-forming fungus Endocarpon pusillum Hedwig (Verrucariales, Ascomycota).</title>
        <authorList>
            <person name="Wang Y.-Y."/>
            <person name="Liu B."/>
            <person name="Zhang X.-Y."/>
            <person name="Zhou Q.-M."/>
            <person name="Zhang T."/>
            <person name="Li H."/>
            <person name="Yu Y.-F."/>
            <person name="Zhang X.-L."/>
            <person name="Hao X.-Y."/>
            <person name="Wang M."/>
            <person name="Wang L."/>
            <person name="Wei J.-C."/>
        </authorList>
    </citation>
    <scope>NUCLEOTIDE SEQUENCE [LARGE SCALE GENOMIC DNA]</scope>
    <source>
        <strain evidence="10">Z07020 / HMAS-L-300199</strain>
    </source>
</reference>
<dbReference type="InterPro" id="IPR052337">
    <property type="entry name" value="SAT4-like"/>
</dbReference>
<evidence type="ECO:0000313" key="10">
    <source>
        <dbReference type="Proteomes" id="UP000019373"/>
    </source>
</evidence>
<sequence length="394" mass="43838">MFNPKWGAPPPGGDHNKGTAIEVASWVFTSIAFITVILRLYGRLRLTRNPGWDDFWIVLSMIFNLTYTIMIVVAVNAGNGRHLYYLNLSQTTSAIKWNSIAYIPGIMSFSVPKVGVAVLLMRLLNPSRMQQYIMYSLSYACIVISALSAVLLWQQCDPSAGLWNPALKPVCWSPSILVNYSIFGGAFSAFTDFYLAAYPCFVLSKLNMSRRKKTSLTAVLSLGFIAGGIAISRCTRITTLYDRTDYTYATTDLHLWTSIEGSFIIIAANLPTLQPIFLIVVSRSLGGSNNACSNEKQKGSAYKLSSIVVEGRSGMRSGDRRGPKDQFGFHTEDLVRDNDSVDRILPHHCIEKTFDIRFEHESSDGYGQVSERNSVHEHIKPKSHGAYRNGFDAV</sequence>
<feature type="transmembrane region" description="Helical" evidence="7">
    <location>
        <begin position="20"/>
        <end position="42"/>
    </location>
</feature>
<evidence type="ECO:0000259" key="8">
    <source>
        <dbReference type="Pfam" id="PF20684"/>
    </source>
</evidence>
<evidence type="ECO:0000256" key="5">
    <source>
        <dbReference type="ARBA" id="ARBA00038359"/>
    </source>
</evidence>
<keyword evidence="10" id="KW-1185">Reference proteome</keyword>
<evidence type="ECO:0000256" key="4">
    <source>
        <dbReference type="ARBA" id="ARBA00023136"/>
    </source>
</evidence>
<feature type="transmembrane region" description="Helical" evidence="7">
    <location>
        <begin position="215"/>
        <end position="232"/>
    </location>
</feature>
<dbReference type="eggNOG" id="ENOG502SKH7">
    <property type="taxonomic scope" value="Eukaryota"/>
</dbReference>
<dbReference type="EMBL" id="KE721223">
    <property type="protein sequence ID" value="ERF71370.1"/>
    <property type="molecule type" value="Genomic_DNA"/>
</dbReference>
<dbReference type="GO" id="GO:0016020">
    <property type="term" value="C:membrane"/>
    <property type="evidence" value="ECO:0007669"/>
    <property type="project" value="UniProtKB-SubCell"/>
</dbReference>
<dbReference type="AlphaFoldDB" id="U1HM50"/>
<name>U1HM50_ENDPU</name>
<dbReference type="Pfam" id="PF20684">
    <property type="entry name" value="Fung_rhodopsin"/>
    <property type="match status" value="1"/>
</dbReference>
<gene>
    <name evidence="9" type="ORF">EPUS_09334</name>
</gene>
<dbReference type="PANTHER" id="PTHR33048">
    <property type="entry name" value="PTH11-LIKE INTEGRAL MEMBRANE PROTEIN (AFU_ORTHOLOGUE AFUA_5G11245)"/>
    <property type="match status" value="1"/>
</dbReference>
<dbReference type="GeneID" id="19244159"/>
<dbReference type="PANTHER" id="PTHR33048:SF155">
    <property type="entry name" value="INTEGRAL MEMBRANE PROTEIN"/>
    <property type="match status" value="1"/>
</dbReference>
<dbReference type="OMA" id="MIIAACI"/>
<dbReference type="Proteomes" id="UP000019373">
    <property type="component" value="Unassembled WGS sequence"/>
</dbReference>
<evidence type="ECO:0000256" key="3">
    <source>
        <dbReference type="ARBA" id="ARBA00022989"/>
    </source>
</evidence>
<feature type="region of interest" description="Disordered" evidence="6">
    <location>
        <begin position="365"/>
        <end position="394"/>
    </location>
</feature>
<feature type="transmembrane region" description="Helical" evidence="7">
    <location>
        <begin position="132"/>
        <end position="153"/>
    </location>
</feature>
<evidence type="ECO:0000256" key="6">
    <source>
        <dbReference type="SAM" id="MobiDB-lite"/>
    </source>
</evidence>
<feature type="transmembrane region" description="Helical" evidence="7">
    <location>
        <begin position="182"/>
        <end position="203"/>
    </location>
</feature>
<feature type="transmembrane region" description="Helical" evidence="7">
    <location>
        <begin position="99"/>
        <end position="120"/>
    </location>
</feature>
<keyword evidence="4 7" id="KW-0472">Membrane</keyword>
<comment type="subcellular location">
    <subcellularLocation>
        <location evidence="1">Membrane</location>
        <topology evidence="1">Multi-pass membrane protein</topology>
    </subcellularLocation>
</comment>
<evidence type="ECO:0000256" key="7">
    <source>
        <dbReference type="SAM" id="Phobius"/>
    </source>
</evidence>
<comment type="similarity">
    <text evidence="5">Belongs to the SAT4 family.</text>
</comment>
<feature type="domain" description="Rhodopsin" evidence="8">
    <location>
        <begin position="38"/>
        <end position="277"/>
    </location>
</feature>
<evidence type="ECO:0000256" key="1">
    <source>
        <dbReference type="ARBA" id="ARBA00004141"/>
    </source>
</evidence>
<organism evidence="9 10">
    <name type="scientific">Endocarpon pusillum (strain Z07020 / HMAS-L-300199)</name>
    <name type="common">Lichen-forming fungus</name>
    <dbReference type="NCBI Taxonomy" id="1263415"/>
    <lineage>
        <taxon>Eukaryota</taxon>
        <taxon>Fungi</taxon>
        <taxon>Dikarya</taxon>
        <taxon>Ascomycota</taxon>
        <taxon>Pezizomycotina</taxon>
        <taxon>Eurotiomycetes</taxon>
        <taxon>Chaetothyriomycetidae</taxon>
        <taxon>Verrucariales</taxon>
        <taxon>Verrucariaceae</taxon>
        <taxon>Endocarpon</taxon>
    </lineage>
</organism>
<dbReference type="RefSeq" id="XP_007802987.1">
    <property type="nucleotide sequence ID" value="XM_007804796.1"/>
</dbReference>
<keyword evidence="2 7" id="KW-0812">Transmembrane</keyword>
<evidence type="ECO:0000313" key="9">
    <source>
        <dbReference type="EMBL" id="ERF71370.1"/>
    </source>
</evidence>
<keyword evidence="3 7" id="KW-1133">Transmembrane helix</keyword>
<accession>U1HM50</accession>
<evidence type="ECO:0000256" key="2">
    <source>
        <dbReference type="ARBA" id="ARBA00022692"/>
    </source>
</evidence>
<feature type="transmembrane region" description="Helical" evidence="7">
    <location>
        <begin position="54"/>
        <end position="79"/>
    </location>
</feature>
<dbReference type="InterPro" id="IPR049326">
    <property type="entry name" value="Rhodopsin_dom_fungi"/>
</dbReference>
<dbReference type="OrthoDB" id="5331848at2759"/>